<dbReference type="CDD" id="cd00063">
    <property type="entry name" value="FN3"/>
    <property type="match status" value="1"/>
</dbReference>
<dbReference type="Proteomes" id="UP000681967">
    <property type="component" value="Unassembled WGS sequence"/>
</dbReference>
<evidence type="ECO:0000259" key="1">
    <source>
        <dbReference type="PROSITE" id="PS50853"/>
    </source>
</evidence>
<dbReference type="SUPFAM" id="SSF49265">
    <property type="entry name" value="Fibronectin type III"/>
    <property type="match status" value="1"/>
</dbReference>
<dbReference type="EMBL" id="CAJOBH010050132">
    <property type="protein sequence ID" value="CAF4375149.1"/>
    <property type="molecule type" value="Genomic_DNA"/>
</dbReference>
<feature type="non-terminal residue" evidence="2">
    <location>
        <position position="1"/>
    </location>
</feature>
<protein>
    <recommendedName>
        <fullName evidence="1">Fibronectin type-III domain-containing protein</fullName>
    </recommendedName>
</protein>
<gene>
    <name evidence="2" type="ORF">BYL167_LOCUS30495</name>
</gene>
<dbReference type="InterPro" id="IPR003961">
    <property type="entry name" value="FN3_dom"/>
</dbReference>
<accession>A0A8S2V202</accession>
<comment type="caution">
    <text evidence="2">The sequence shown here is derived from an EMBL/GenBank/DDBJ whole genome shotgun (WGS) entry which is preliminary data.</text>
</comment>
<dbReference type="InterPro" id="IPR036116">
    <property type="entry name" value="FN3_sf"/>
</dbReference>
<evidence type="ECO:0000313" key="2">
    <source>
        <dbReference type="EMBL" id="CAF4375149.1"/>
    </source>
</evidence>
<name>A0A8S2V202_9BILA</name>
<reference evidence="2" key="1">
    <citation type="submission" date="2021-02" db="EMBL/GenBank/DDBJ databases">
        <authorList>
            <person name="Nowell W R."/>
        </authorList>
    </citation>
    <scope>NUCLEOTIDE SEQUENCE</scope>
</reference>
<sequence>EEHAWRELEKVDASETTYTRTDLKTELSYQFRLRTLTRNGRRSSPTRETQVLSLKRTIDAPDTPEALTITDITDDSLILKWR</sequence>
<evidence type="ECO:0000313" key="3">
    <source>
        <dbReference type="Proteomes" id="UP000681967"/>
    </source>
</evidence>
<dbReference type="AlphaFoldDB" id="A0A8S2V202"/>
<feature type="domain" description="Fibronectin type-III" evidence="1">
    <location>
        <begin position="1"/>
        <end position="57"/>
    </location>
</feature>
<feature type="non-terminal residue" evidence="2">
    <location>
        <position position="82"/>
    </location>
</feature>
<dbReference type="Gene3D" id="2.60.40.10">
    <property type="entry name" value="Immunoglobulins"/>
    <property type="match status" value="1"/>
</dbReference>
<dbReference type="PROSITE" id="PS50853">
    <property type="entry name" value="FN3"/>
    <property type="match status" value="1"/>
</dbReference>
<organism evidence="2 3">
    <name type="scientific">Rotaria magnacalcarata</name>
    <dbReference type="NCBI Taxonomy" id="392030"/>
    <lineage>
        <taxon>Eukaryota</taxon>
        <taxon>Metazoa</taxon>
        <taxon>Spiralia</taxon>
        <taxon>Gnathifera</taxon>
        <taxon>Rotifera</taxon>
        <taxon>Eurotatoria</taxon>
        <taxon>Bdelloidea</taxon>
        <taxon>Philodinida</taxon>
        <taxon>Philodinidae</taxon>
        <taxon>Rotaria</taxon>
    </lineage>
</organism>
<proteinExistence type="predicted"/>
<dbReference type="InterPro" id="IPR013783">
    <property type="entry name" value="Ig-like_fold"/>
</dbReference>